<dbReference type="AlphaFoldDB" id="A0A0B3SBD6"/>
<dbReference type="OrthoDB" id="7847071at2"/>
<keyword evidence="2" id="KW-1185">Reference proteome</keyword>
<gene>
    <name evidence="1" type="ORF">OA50_01219</name>
</gene>
<evidence type="ECO:0000313" key="1">
    <source>
        <dbReference type="EMBL" id="KHQ53991.1"/>
    </source>
</evidence>
<dbReference type="RefSeq" id="WP_043138639.1">
    <property type="nucleotide sequence ID" value="NZ_AP022337.1"/>
</dbReference>
<dbReference type="PATRIC" id="fig|1515334.3.peg.1222"/>
<accession>A0A225R0D9</accession>
<evidence type="ECO:0000313" key="2">
    <source>
        <dbReference type="Proteomes" id="UP000030960"/>
    </source>
</evidence>
<accession>A0A225Q1M7</accession>
<accession>A0A0B3SBD6</accession>
<sequence length="175" mass="19997">MDWYDTVFELIDLRSFSNLWFWIVLAVLWSSTSHWVMGVPYDMVARARRNGGQAAQDLEDLVRINTNRLLFIAEESGLWVVAIGSAFLSGVAILGFYPGYWIEFAQAVFLLAFPMTLVGLLSVRSARLIREGEGEGEALWRRLRIHRMLTQLIGMVSIFVTALWGMYMNLTVLPF</sequence>
<reference evidence="1 2" key="1">
    <citation type="submission" date="2014-10" db="EMBL/GenBank/DDBJ databases">
        <title>Genome sequence of Ponticoccus sp. strain UMTAT08 isolated from clonal culture of toxic dinoflagellate Alexandrium tamiyavanichii.</title>
        <authorList>
            <person name="Gan H.Y."/>
            <person name="Muhd D.-D."/>
            <person name="Mohd Noor M.E."/>
            <person name="Yeong Y.S."/>
            <person name="Usup G."/>
        </authorList>
    </citation>
    <scope>NUCLEOTIDE SEQUENCE [LARGE SCALE GENOMIC DNA]</scope>
    <source>
        <strain evidence="1 2">UMTAT08</strain>
    </source>
</reference>
<dbReference type="GeneID" id="66498940"/>
<dbReference type="Proteomes" id="UP000030960">
    <property type="component" value="Unassembled WGS sequence"/>
</dbReference>
<name>A0A0B3SBD6_9RHOB</name>
<proteinExistence type="predicted"/>
<organism evidence="1 2">
    <name type="scientific">Mameliella alba</name>
    <dbReference type="NCBI Taxonomy" id="561184"/>
    <lineage>
        <taxon>Bacteria</taxon>
        <taxon>Pseudomonadati</taxon>
        <taxon>Pseudomonadota</taxon>
        <taxon>Alphaproteobacteria</taxon>
        <taxon>Rhodobacterales</taxon>
        <taxon>Roseobacteraceae</taxon>
        <taxon>Mameliella</taxon>
    </lineage>
</organism>
<protein>
    <submittedName>
        <fullName evidence="1">Component of SufBCD complex</fullName>
    </submittedName>
</protein>
<comment type="caution">
    <text evidence="1">The sequence shown here is derived from an EMBL/GenBank/DDBJ whole genome shotgun (WGS) entry which is preliminary data.</text>
</comment>
<dbReference type="EMBL" id="JSUQ01000004">
    <property type="protein sequence ID" value="KHQ53991.1"/>
    <property type="molecule type" value="Genomic_DNA"/>
</dbReference>
<dbReference type="STRING" id="561184.SAMN05216376_101604"/>